<dbReference type="AlphaFoldDB" id="A0AAD9JW66"/>
<proteinExistence type="predicted"/>
<feature type="domain" description="EGF-like" evidence="1">
    <location>
        <begin position="56"/>
        <end position="67"/>
    </location>
</feature>
<accession>A0AAD9JW66</accession>
<dbReference type="Pfam" id="PF00147">
    <property type="entry name" value="Fibrinogen_C"/>
    <property type="match status" value="1"/>
</dbReference>
<dbReference type="InterPro" id="IPR002181">
    <property type="entry name" value="Fibrinogen_a/b/g_C_dom"/>
</dbReference>
<name>A0AAD9JW66_9ANNE</name>
<dbReference type="InterPro" id="IPR014716">
    <property type="entry name" value="Fibrinogen_a/b/g_C_1"/>
</dbReference>
<dbReference type="GO" id="GO:0005615">
    <property type="term" value="C:extracellular space"/>
    <property type="evidence" value="ECO:0007669"/>
    <property type="project" value="TreeGrafter"/>
</dbReference>
<protein>
    <recommendedName>
        <fullName evidence="1">EGF-like domain-containing protein</fullName>
    </recommendedName>
</protein>
<evidence type="ECO:0000313" key="3">
    <source>
        <dbReference type="Proteomes" id="UP001208570"/>
    </source>
</evidence>
<keyword evidence="3" id="KW-1185">Reference proteome</keyword>
<dbReference type="SUPFAM" id="SSF56496">
    <property type="entry name" value="Fibrinogen C-terminal domain-like"/>
    <property type="match status" value="1"/>
</dbReference>
<sequence>MICHTAHSRFKDKCIHNVLTPKGKHLLPDAEISQNVTPCLHNSTCLPTNNHPYYKCICPSWCYGGPCDNCYSIPGVLADDMNLILPGLILKAPLGIKDYKYGFGDHRGNEWIPLLTTNSSYRVRFDLVTYKRSWAYAEYSYFQIGKEDDGYRLNVSDYSGTAGK</sequence>
<dbReference type="InterPro" id="IPR036056">
    <property type="entry name" value="Fibrinogen-like_C"/>
</dbReference>
<comment type="caution">
    <text evidence="2">The sequence shown here is derived from an EMBL/GenBank/DDBJ whole genome shotgun (WGS) entry which is preliminary data.</text>
</comment>
<dbReference type="PROSITE" id="PS00022">
    <property type="entry name" value="EGF_1"/>
    <property type="match status" value="1"/>
</dbReference>
<organism evidence="2 3">
    <name type="scientific">Paralvinella palmiformis</name>
    <dbReference type="NCBI Taxonomy" id="53620"/>
    <lineage>
        <taxon>Eukaryota</taxon>
        <taxon>Metazoa</taxon>
        <taxon>Spiralia</taxon>
        <taxon>Lophotrochozoa</taxon>
        <taxon>Annelida</taxon>
        <taxon>Polychaeta</taxon>
        <taxon>Sedentaria</taxon>
        <taxon>Canalipalpata</taxon>
        <taxon>Terebellida</taxon>
        <taxon>Terebelliformia</taxon>
        <taxon>Alvinellidae</taxon>
        <taxon>Paralvinella</taxon>
    </lineage>
</organism>
<dbReference type="InterPro" id="IPR000742">
    <property type="entry name" value="EGF"/>
</dbReference>
<dbReference type="EMBL" id="JAODUP010000133">
    <property type="protein sequence ID" value="KAK2160458.1"/>
    <property type="molecule type" value="Genomic_DNA"/>
</dbReference>
<dbReference type="PANTHER" id="PTHR19143">
    <property type="entry name" value="FIBRINOGEN/TENASCIN/ANGIOPOEITIN"/>
    <property type="match status" value="1"/>
</dbReference>
<evidence type="ECO:0000259" key="1">
    <source>
        <dbReference type="PROSITE" id="PS00022"/>
    </source>
</evidence>
<dbReference type="InterPro" id="IPR050373">
    <property type="entry name" value="Fibrinogen_C-term_domain"/>
</dbReference>
<evidence type="ECO:0000313" key="2">
    <source>
        <dbReference type="EMBL" id="KAK2160458.1"/>
    </source>
</evidence>
<gene>
    <name evidence="2" type="ORF">LSH36_133g05076</name>
</gene>
<dbReference type="Gene3D" id="3.90.215.10">
    <property type="entry name" value="Gamma Fibrinogen, chain A, domain 1"/>
    <property type="match status" value="1"/>
</dbReference>
<reference evidence="2" key="1">
    <citation type="journal article" date="2023" name="Mol. Biol. Evol.">
        <title>Third-Generation Sequencing Reveals the Adaptive Role of the Epigenome in Three Deep-Sea Polychaetes.</title>
        <authorList>
            <person name="Perez M."/>
            <person name="Aroh O."/>
            <person name="Sun Y."/>
            <person name="Lan Y."/>
            <person name="Juniper S.K."/>
            <person name="Young C.R."/>
            <person name="Angers B."/>
            <person name="Qian P.Y."/>
        </authorList>
    </citation>
    <scope>NUCLEOTIDE SEQUENCE</scope>
    <source>
        <strain evidence="2">P08H-3</strain>
    </source>
</reference>
<dbReference type="Proteomes" id="UP001208570">
    <property type="component" value="Unassembled WGS sequence"/>
</dbReference>